<dbReference type="PANTHER" id="PTHR32120:SF11">
    <property type="entry name" value="SMALL RIBOSOMAL SUBUNIT BIOGENESIS GTPASE RSGA 1, MITOCHONDRIAL-RELATED"/>
    <property type="match status" value="1"/>
</dbReference>
<keyword evidence="4 10" id="KW-0699">rRNA-binding</keyword>
<dbReference type="InterPro" id="IPR004881">
    <property type="entry name" value="Ribosome_biogen_GTPase_RsgA"/>
</dbReference>
<accession>A0A6N3AEH0</accession>
<keyword evidence="2 10" id="KW-0690">Ribosome biogenesis</keyword>
<dbReference type="GO" id="GO:0005737">
    <property type="term" value="C:cytoplasm"/>
    <property type="evidence" value="ECO:0007669"/>
    <property type="project" value="UniProtKB-SubCell"/>
</dbReference>
<evidence type="ECO:0000256" key="9">
    <source>
        <dbReference type="ARBA" id="ARBA00023134"/>
    </source>
</evidence>
<evidence type="ECO:0000256" key="3">
    <source>
        <dbReference type="ARBA" id="ARBA00022723"/>
    </source>
</evidence>
<dbReference type="PANTHER" id="PTHR32120">
    <property type="entry name" value="SMALL RIBOSOMAL SUBUNIT BIOGENESIS GTPASE RSGA"/>
    <property type="match status" value="1"/>
</dbReference>
<dbReference type="PROSITE" id="PS51721">
    <property type="entry name" value="G_CP"/>
    <property type="match status" value="1"/>
</dbReference>
<evidence type="ECO:0000256" key="2">
    <source>
        <dbReference type="ARBA" id="ARBA00022517"/>
    </source>
</evidence>
<dbReference type="CDD" id="cd01854">
    <property type="entry name" value="YjeQ_EngC"/>
    <property type="match status" value="1"/>
</dbReference>
<dbReference type="Pfam" id="PF16745">
    <property type="entry name" value="RsgA_N"/>
    <property type="match status" value="1"/>
</dbReference>
<dbReference type="EMBL" id="CACRTR010000004">
    <property type="protein sequence ID" value="VYT90594.1"/>
    <property type="molecule type" value="Genomic_DNA"/>
</dbReference>
<feature type="binding site" evidence="10">
    <location>
        <position position="264"/>
    </location>
    <ligand>
        <name>Zn(2+)</name>
        <dbReference type="ChEBI" id="CHEBI:29105"/>
    </ligand>
</feature>
<dbReference type="GO" id="GO:0042274">
    <property type="term" value="P:ribosomal small subunit biogenesis"/>
    <property type="evidence" value="ECO:0007669"/>
    <property type="project" value="UniProtKB-UniRule"/>
</dbReference>
<feature type="domain" description="CP-type G" evidence="12">
    <location>
        <begin position="76"/>
        <end position="234"/>
    </location>
</feature>
<dbReference type="InterPro" id="IPR030378">
    <property type="entry name" value="G_CP_dom"/>
</dbReference>
<evidence type="ECO:0000256" key="5">
    <source>
        <dbReference type="ARBA" id="ARBA00022741"/>
    </source>
</evidence>
<dbReference type="InterPro" id="IPR012340">
    <property type="entry name" value="NA-bd_OB-fold"/>
</dbReference>
<keyword evidence="3 10" id="KW-0479">Metal-binding</keyword>
<evidence type="ECO:0000256" key="10">
    <source>
        <dbReference type="HAMAP-Rule" id="MF_01820"/>
    </source>
</evidence>
<feature type="binding site" evidence="10">
    <location>
        <position position="270"/>
    </location>
    <ligand>
        <name>Zn(2+)</name>
        <dbReference type="ChEBI" id="CHEBI:29105"/>
    </ligand>
</feature>
<evidence type="ECO:0000256" key="1">
    <source>
        <dbReference type="ARBA" id="ARBA00022490"/>
    </source>
</evidence>
<name>A0A6N3AEH0_EUBLI</name>
<dbReference type="AlphaFoldDB" id="A0A6N3AEH0"/>
<dbReference type="InterPro" id="IPR031944">
    <property type="entry name" value="RsgA_N"/>
</dbReference>
<dbReference type="Pfam" id="PF03193">
    <property type="entry name" value="RsgA_GTPase"/>
    <property type="match status" value="1"/>
</dbReference>
<evidence type="ECO:0000256" key="8">
    <source>
        <dbReference type="ARBA" id="ARBA00022884"/>
    </source>
</evidence>
<evidence type="ECO:0000256" key="7">
    <source>
        <dbReference type="ARBA" id="ARBA00022833"/>
    </source>
</evidence>
<keyword evidence="1 10" id="KW-0963">Cytoplasm</keyword>
<comment type="similarity">
    <text evidence="10">Belongs to the TRAFAC class YlqF/YawG GTPase family. RsgA subfamily.</text>
</comment>
<proteinExistence type="inferred from homology"/>
<comment type="subcellular location">
    <subcellularLocation>
        <location evidence="10">Cytoplasm</location>
    </subcellularLocation>
</comment>
<dbReference type="SUPFAM" id="SSF50249">
    <property type="entry name" value="Nucleic acid-binding proteins"/>
    <property type="match status" value="1"/>
</dbReference>
<comment type="subunit">
    <text evidence="10">Monomer. Associates with 30S ribosomal subunit, binds 16S rRNA.</text>
</comment>
<dbReference type="PROSITE" id="PS50936">
    <property type="entry name" value="ENGC_GTPASE"/>
    <property type="match status" value="1"/>
</dbReference>
<feature type="binding site" evidence="10">
    <location>
        <position position="257"/>
    </location>
    <ligand>
        <name>Zn(2+)</name>
        <dbReference type="ChEBI" id="CHEBI:29105"/>
    </ligand>
</feature>
<dbReference type="Gene3D" id="1.10.40.50">
    <property type="entry name" value="Probable gtpase engc, domain 3"/>
    <property type="match status" value="1"/>
</dbReference>
<dbReference type="CDD" id="cd04466">
    <property type="entry name" value="S1_YloQ_GTPase"/>
    <property type="match status" value="1"/>
</dbReference>
<evidence type="ECO:0000256" key="6">
    <source>
        <dbReference type="ARBA" id="ARBA00022801"/>
    </source>
</evidence>
<feature type="binding site" evidence="10">
    <location>
        <position position="262"/>
    </location>
    <ligand>
        <name>Zn(2+)</name>
        <dbReference type="ChEBI" id="CHEBI:29105"/>
    </ligand>
</feature>
<dbReference type="GO" id="GO:0019843">
    <property type="term" value="F:rRNA binding"/>
    <property type="evidence" value="ECO:0007669"/>
    <property type="project" value="UniProtKB-KW"/>
</dbReference>
<dbReference type="SUPFAM" id="SSF52540">
    <property type="entry name" value="P-loop containing nucleoside triphosphate hydrolases"/>
    <property type="match status" value="1"/>
</dbReference>
<feature type="binding site" evidence="10">
    <location>
        <begin position="125"/>
        <end position="128"/>
    </location>
    <ligand>
        <name>GTP</name>
        <dbReference type="ChEBI" id="CHEBI:37565"/>
    </ligand>
</feature>
<dbReference type="InterPro" id="IPR010914">
    <property type="entry name" value="RsgA_GTPase_dom"/>
</dbReference>
<dbReference type="NCBIfam" id="TIGR00157">
    <property type="entry name" value="ribosome small subunit-dependent GTPase A"/>
    <property type="match status" value="1"/>
</dbReference>
<dbReference type="GO" id="GO:0046872">
    <property type="term" value="F:metal ion binding"/>
    <property type="evidence" value="ECO:0007669"/>
    <property type="project" value="UniProtKB-KW"/>
</dbReference>
<dbReference type="HAMAP" id="MF_01820">
    <property type="entry name" value="GTPase_RsgA"/>
    <property type="match status" value="1"/>
</dbReference>
<dbReference type="Gene3D" id="3.40.50.300">
    <property type="entry name" value="P-loop containing nucleotide triphosphate hydrolases"/>
    <property type="match status" value="1"/>
</dbReference>
<reference evidence="13" key="1">
    <citation type="submission" date="2019-11" db="EMBL/GenBank/DDBJ databases">
        <authorList>
            <person name="Feng L."/>
        </authorList>
    </citation>
    <scope>NUCLEOTIDE SEQUENCE</scope>
    <source>
        <strain evidence="13">ElimosumLFYP34</strain>
    </source>
</reference>
<keyword evidence="5 10" id="KW-0547">Nucleotide-binding</keyword>
<dbReference type="InterPro" id="IPR027417">
    <property type="entry name" value="P-loop_NTPase"/>
</dbReference>
<dbReference type="Gene3D" id="2.40.50.140">
    <property type="entry name" value="Nucleic acid-binding proteins"/>
    <property type="match status" value="1"/>
</dbReference>
<evidence type="ECO:0000256" key="4">
    <source>
        <dbReference type="ARBA" id="ARBA00022730"/>
    </source>
</evidence>
<keyword evidence="9 10" id="KW-0342">GTP-binding</keyword>
<protein>
    <recommendedName>
        <fullName evidence="10">Small ribosomal subunit biogenesis GTPase RsgA</fullName>
        <ecNumber evidence="10">3.6.1.-</ecNumber>
    </recommendedName>
</protein>
<organism evidence="13">
    <name type="scientific">Eubacterium limosum</name>
    <dbReference type="NCBI Taxonomy" id="1736"/>
    <lineage>
        <taxon>Bacteria</taxon>
        <taxon>Bacillati</taxon>
        <taxon>Bacillota</taxon>
        <taxon>Clostridia</taxon>
        <taxon>Eubacteriales</taxon>
        <taxon>Eubacteriaceae</taxon>
        <taxon>Eubacterium</taxon>
    </lineage>
</organism>
<evidence type="ECO:0000259" key="12">
    <source>
        <dbReference type="PROSITE" id="PS51721"/>
    </source>
</evidence>
<dbReference type="EC" id="3.6.1.-" evidence="10"/>
<sequence length="303" mass="34061">MNKIGLCMKQNRISGRIIKGIGGFYYVRPDGSTSLLECKARGVFRHQKIKPMVGDFVEVVENDSDELAIDKIKPRKNEFVRPPVSNVDVALIVFAGENPSPNLLLLDKLLIASEMKVVEPVICITKTDLVEADELQRIMDIYAKTPYKCFAFDQTDNIALQKIEREIAGKTAFLAGPSGVGKSTLANRLCEAGAMETGELSQKLNRGKHTTRHVELLDLKVGGYLLDTPGFSSLKLDSEIEKEDLRFYFPEFEEGSCRFASCLHQSEPGCVVKQQLEKGEISQVRYEHYSYLLDEIKNKRSDY</sequence>
<comment type="cofactor">
    <cofactor evidence="10">
        <name>Zn(2+)</name>
        <dbReference type="ChEBI" id="CHEBI:29105"/>
    </cofactor>
    <text evidence="10">Binds 1 zinc ion per subunit.</text>
</comment>
<evidence type="ECO:0000259" key="11">
    <source>
        <dbReference type="PROSITE" id="PS50936"/>
    </source>
</evidence>
<feature type="domain" description="EngC GTPase" evidence="11">
    <location>
        <begin position="85"/>
        <end position="232"/>
    </location>
</feature>
<evidence type="ECO:0000313" key="13">
    <source>
        <dbReference type="EMBL" id="VYT90594.1"/>
    </source>
</evidence>
<dbReference type="GO" id="GO:0005525">
    <property type="term" value="F:GTP binding"/>
    <property type="evidence" value="ECO:0007669"/>
    <property type="project" value="UniProtKB-UniRule"/>
</dbReference>
<keyword evidence="8 10" id="KW-0694">RNA-binding</keyword>
<dbReference type="GO" id="GO:0003924">
    <property type="term" value="F:GTPase activity"/>
    <property type="evidence" value="ECO:0007669"/>
    <property type="project" value="UniProtKB-UniRule"/>
</dbReference>
<feature type="binding site" evidence="10">
    <location>
        <begin position="176"/>
        <end position="184"/>
    </location>
    <ligand>
        <name>GTP</name>
        <dbReference type="ChEBI" id="CHEBI:37565"/>
    </ligand>
</feature>
<gene>
    <name evidence="13" type="primary">rsgA_2</name>
    <name evidence="10" type="synonym">rsgA</name>
    <name evidence="13" type="ORF">ELLFYP34_02207</name>
</gene>
<comment type="function">
    <text evidence="10">One of several proteins that assist in the late maturation steps of the functional core of the 30S ribosomal subunit. Helps release RbfA from mature subunits. May play a role in the assembly of ribosomal proteins into the subunit. Circularly permuted GTPase that catalyzes slow GTP hydrolysis, GTPase activity is stimulated by the 30S ribosomal subunit.</text>
</comment>
<keyword evidence="7 10" id="KW-0862">Zinc</keyword>
<keyword evidence="6 10" id="KW-0378">Hydrolase</keyword>